<keyword evidence="2" id="KW-0812">Transmembrane</keyword>
<gene>
    <name evidence="3" type="ORF">IT779_00420</name>
</gene>
<accession>A0A931I4J7</accession>
<evidence type="ECO:0000256" key="1">
    <source>
        <dbReference type="SAM" id="MobiDB-lite"/>
    </source>
</evidence>
<feature type="transmembrane region" description="Helical" evidence="2">
    <location>
        <begin position="354"/>
        <end position="373"/>
    </location>
</feature>
<keyword evidence="2" id="KW-0472">Membrane</keyword>
<feature type="transmembrane region" description="Helical" evidence="2">
    <location>
        <begin position="412"/>
        <end position="430"/>
    </location>
</feature>
<evidence type="ECO:0000313" key="4">
    <source>
        <dbReference type="Proteomes" id="UP000655751"/>
    </source>
</evidence>
<evidence type="ECO:0000313" key="3">
    <source>
        <dbReference type="EMBL" id="MBH0774747.1"/>
    </source>
</evidence>
<organism evidence="3 4">
    <name type="scientific">Nocardia bovistercoris</name>
    <dbReference type="NCBI Taxonomy" id="2785916"/>
    <lineage>
        <taxon>Bacteria</taxon>
        <taxon>Bacillati</taxon>
        <taxon>Actinomycetota</taxon>
        <taxon>Actinomycetes</taxon>
        <taxon>Mycobacteriales</taxon>
        <taxon>Nocardiaceae</taxon>
        <taxon>Nocardia</taxon>
    </lineage>
</organism>
<reference evidence="3" key="1">
    <citation type="submission" date="2020-11" db="EMBL/GenBank/DDBJ databases">
        <title>Nocardia NEAU-351.nov., a novel actinomycete isolated from the cow dung.</title>
        <authorList>
            <person name="Zhang X."/>
        </authorList>
    </citation>
    <scope>NUCLEOTIDE SEQUENCE</scope>
    <source>
        <strain evidence="3">NEAU-351</strain>
    </source>
</reference>
<feature type="transmembrane region" description="Helical" evidence="2">
    <location>
        <begin position="183"/>
        <end position="201"/>
    </location>
</feature>
<dbReference type="Proteomes" id="UP000655751">
    <property type="component" value="Unassembled WGS sequence"/>
</dbReference>
<keyword evidence="4" id="KW-1185">Reference proteome</keyword>
<evidence type="ECO:0000256" key="2">
    <source>
        <dbReference type="SAM" id="Phobius"/>
    </source>
</evidence>
<dbReference type="EMBL" id="JADMLG010000001">
    <property type="protein sequence ID" value="MBH0774747.1"/>
    <property type="molecule type" value="Genomic_DNA"/>
</dbReference>
<feature type="transmembrane region" description="Helical" evidence="2">
    <location>
        <begin position="125"/>
        <end position="145"/>
    </location>
</feature>
<protein>
    <submittedName>
        <fullName evidence="3">Uncharacterized protein</fullName>
    </submittedName>
</protein>
<proteinExistence type="predicted"/>
<feature type="transmembrane region" description="Helical" evidence="2">
    <location>
        <begin position="380"/>
        <end position="400"/>
    </location>
</feature>
<feature type="region of interest" description="Disordered" evidence="1">
    <location>
        <begin position="442"/>
        <end position="462"/>
    </location>
</feature>
<name>A0A931I4J7_9NOCA</name>
<sequence length="462" mass="48408">MTMPVLGPEILTIIAALATMVIAACITSGVLRVLLVAQAVYWGMSYVARPVVLLAVRPEPRFGDNVADPRLADLGYDVAIGAALRPVAFGLALYAAVLLAYVLWSRGRTPRVAALAGDPDLIATLGVLYVLGTLARLASVAVGAAGAAGEVESASPVLSLLTMPATLGAIGAIVFLRARPSTTAVILGMVLLGELWWTTAIQSKTPVLGAALAIAVRFALTGWSRAKLLGIGAVSGAGIAGFDWLQSLKSTPYLRAESAIVDSAYPEQVRPFLGLLRRFDLLEAATDAYYVGPSSWLSPGEVVGHLARSMVPSQLLTGEKLHSGTAWAQEVRGASVDMSQISVSLAEGNVNEGYVLGGTAGVVIGMLFTAVLLVGWSRSLYSRGLVAVMFGIALIEVPVVFERGMLGSAETLGKYLQVVVLAWLTHLAVIEWRAYRERRNNEHVTTTAGPPAPAVVGSKGNQ</sequence>
<comment type="caution">
    <text evidence="3">The sequence shown here is derived from an EMBL/GenBank/DDBJ whole genome shotgun (WGS) entry which is preliminary data.</text>
</comment>
<keyword evidence="2" id="KW-1133">Transmembrane helix</keyword>
<feature type="transmembrane region" description="Helical" evidence="2">
    <location>
        <begin position="6"/>
        <end position="26"/>
    </location>
</feature>
<feature type="transmembrane region" description="Helical" evidence="2">
    <location>
        <begin position="157"/>
        <end position="176"/>
    </location>
</feature>
<dbReference type="AlphaFoldDB" id="A0A931I4J7"/>
<feature type="transmembrane region" description="Helical" evidence="2">
    <location>
        <begin position="76"/>
        <end position="104"/>
    </location>
</feature>